<evidence type="ECO:0000259" key="13">
    <source>
        <dbReference type="PROSITE" id="PS51352"/>
    </source>
</evidence>
<evidence type="ECO:0000256" key="9">
    <source>
        <dbReference type="ARBA" id="ARBA00038489"/>
    </source>
</evidence>
<evidence type="ECO:0000256" key="4">
    <source>
        <dbReference type="ARBA" id="ARBA00022862"/>
    </source>
</evidence>
<evidence type="ECO:0000256" key="3">
    <source>
        <dbReference type="ARBA" id="ARBA00022559"/>
    </source>
</evidence>
<organism evidence="14 15">
    <name type="scientific">Rhodanobacter aciditrophus</name>
    <dbReference type="NCBI Taxonomy" id="1623218"/>
    <lineage>
        <taxon>Bacteria</taxon>
        <taxon>Pseudomonadati</taxon>
        <taxon>Pseudomonadota</taxon>
        <taxon>Gammaproteobacteria</taxon>
        <taxon>Lysobacterales</taxon>
        <taxon>Rhodanobacteraceae</taxon>
        <taxon>Rhodanobacter</taxon>
    </lineage>
</organism>
<gene>
    <name evidence="14" type="ORF">ACFQ45_09790</name>
</gene>
<dbReference type="Gene3D" id="3.40.30.10">
    <property type="entry name" value="Glutaredoxin"/>
    <property type="match status" value="1"/>
</dbReference>
<feature type="region of interest" description="Disordered" evidence="12">
    <location>
        <begin position="1"/>
        <end position="24"/>
    </location>
</feature>
<dbReference type="PANTHER" id="PTHR42801:SF7">
    <property type="entry name" value="SLL1159 PROTEIN"/>
    <property type="match status" value="1"/>
</dbReference>
<evidence type="ECO:0000256" key="1">
    <source>
        <dbReference type="ARBA" id="ARBA00003330"/>
    </source>
</evidence>
<evidence type="ECO:0000256" key="2">
    <source>
        <dbReference type="ARBA" id="ARBA00013017"/>
    </source>
</evidence>
<dbReference type="InterPro" id="IPR013766">
    <property type="entry name" value="Thioredoxin_domain"/>
</dbReference>
<evidence type="ECO:0000256" key="12">
    <source>
        <dbReference type="SAM" id="MobiDB-lite"/>
    </source>
</evidence>
<dbReference type="EC" id="1.11.1.24" evidence="2"/>
<keyword evidence="15" id="KW-1185">Reference proteome</keyword>
<reference evidence="15" key="1">
    <citation type="journal article" date="2019" name="Int. J. Syst. Evol. Microbiol.">
        <title>The Global Catalogue of Microorganisms (GCM) 10K type strain sequencing project: providing services to taxonomists for standard genome sequencing and annotation.</title>
        <authorList>
            <consortium name="The Broad Institute Genomics Platform"/>
            <consortium name="The Broad Institute Genome Sequencing Center for Infectious Disease"/>
            <person name="Wu L."/>
            <person name="Ma J."/>
        </authorList>
    </citation>
    <scope>NUCLEOTIDE SEQUENCE [LARGE SCALE GENOMIC DNA]</scope>
    <source>
        <strain evidence="15">JCM 30774</strain>
    </source>
</reference>
<dbReference type="InterPro" id="IPR036249">
    <property type="entry name" value="Thioredoxin-like_sf"/>
</dbReference>
<keyword evidence="3" id="KW-0575">Peroxidase</keyword>
<comment type="function">
    <text evidence="1">Thiol-specific peroxidase that catalyzes the reduction of hydrogen peroxide and organic hydroperoxides to water and alcohols, respectively. Plays a role in cell protection against oxidative stress by detoxifying peroxides and as sensor of hydrogen peroxide-mediated signaling events.</text>
</comment>
<keyword evidence="6" id="KW-1015">Disulfide bond</keyword>
<evidence type="ECO:0000256" key="7">
    <source>
        <dbReference type="ARBA" id="ARBA00023284"/>
    </source>
</evidence>
<name>A0ABW4B2C8_9GAMM</name>
<keyword evidence="4" id="KW-0049">Antioxidant</keyword>
<proteinExistence type="inferred from homology"/>
<feature type="domain" description="Thioredoxin" evidence="13">
    <location>
        <begin position="44"/>
        <end position="212"/>
    </location>
</feature>
<comment type="caution">
    <text evidence="14">The sequence shown here is derived from an EMBL/GenBank/DDBJ whole genome shotgun (WGS) entry which is preliminary data.</text>
</comment>
<dbReference type="CDD" id="cd02970">
    <property type="entry name" value="PRX_like2"/>
    <property type="match status" value="1"/>
</dbReference>
<dbReference type="PANTHER" id="PTHR42801">
    <property type="entry name" value="THIOREDOXIN-DEPENDENT PEROXIDE REDUCTASE"/>
    <property type="match status" value="1"/>
</dbReference>
<dbReference type="Pfam" id="PF00578">
    <property type="entry name" value="AhpC-TSA"/>
    <property type="match status" value="1"/>
</dbReference>
<protein>
    <recommendedName>
        <fullName evidence="2">thioredoxin-dependent peroxiredoxin</fullName>
        <ecNumber evidence="2">1.11.1.24</ecNumber>
    </recommendedName>
    <alternativeName>
        <fullName evidence="8">Thioredoxin peroxidase</fullName>
    </alternativeName>
    <alternativeName>
        <fullName evidence="10">Thioredoxin-dependent peroxiredoxin Bcp</fullName>
    </alternativeName>
</protein>
<dbReference type="RefSeq" id="WP_377367135.1">
    <property type="nucleotide sequence ID" value="NZ_JBHTMN010000011.1"/>
</dbReference>
<dbReference type="Proteomes" id="UP001597059">
    <property type="component" value="Unassembled WGS sequence"/>
</dbReference>
<evidence type="ECO:0000256" key="5">
    <source>
        <dbReference type="ARBA" id="ARBA00023002"/>
    </source>
</evidence>
<comment type="similarity">
    <text evidence="9">Belongs to the peroxiredoxin family. BCP/PrxQ subfamily.</text>
</comment>
<evidence type="ECO:0000313" key="15">
    <source>
        <dbReference type="Proteomes" id="UP001597059"/>
    </source>
</evidence>
<evidence type="ECO:0000256" key="6">
    <source>
        <dbReference type="ARBA" id="ARBA00023157"/>
    </source>
</evidence>
<evidence type="ECO:0000313" key="14">
    <source>
        <dbReference type="EMBL" id="MFD1383659.1"/>
    </source>
</evidence>
<evidence type="ECO:0000256" key="8">
    <source>
        <dbReference type="ARBA" id="ARBA00032824"/>
    </source>
</evidence>
<dbReference type="SUPFAM" id="SSF52833">
    <property type="entry name" value="Thioredoxin-like"/>
    <property type="match status" value="1"/>
</dbReference>
<dbReference type="PROSITE" id="PS51352">
    <property type="entry name" value="THIOREDOXIN_2"/>
    <property type="match status" value="1"/>
</dbReference>
<keyword evidence="5" id="KW-0560">Oxidoreductase</keyword>
<dbReference type="InterPro" id="IPR050924">
    <property type="entry name" value="Peroxiredoxin_BCP/PrxQ"/>
</dbReference>
<comment type="catalytic activity">
    <reaction evidence="11">
        <text>a hydroperoxide + [thioredoxin]-dithiol = an alcohol + [thioredoxin]-disulfide + H2O</text>
        <dbReference type="Rhea" id="RHEA:62620"/>
        <dbReference type="Rhea" id="RHEA-COMP:10698"/>
        <dbReference type="Rhea" id="RHEA-COMP:10700"/>
        <dbReference type="ChEBI" id="CHEBI:15377"/>
        <dbReference type="ChEBI" id="CHEBI:29950"/>
        <dbReference type="ChEBI" id="CHEBI:30879"/>
        <dbReference type="ChEBI" id="CHEBI:35924"/>
        <dbReference type="ChEBI" id="CHEBI:50058"/>
        <dbReference type="EC" id="1.11.1.24"/>
    </reaction>
</comment>
<dbReference type="EMBL" id="JBHTMN010000011">
    <property type="protein sequence ID" value="MFD1383659.1"/>
    <property type="molecule type" value="Genomic_DNA"/>
</dbReference>
<evidence type="ECO:0000256" key="11">
    <source>
        <dbReference type="ARBA" id="ARBA00049091"/>
    </source>
</evidence>
<sequence>MMSLSEQLTERREGAAKNLPGDIHQTMKSATQRLKDLKIEEQAPKVGETLKPFLLPNQNGEKRSLESLLQNGKVVLTFYRGGWCPYCNMELRAFQAELDKIEKRGATLVAISPELPDQSLSTSEKNELRFEVLSDLNSEYAKQLGLVFELDESLRPIYTSFGIDVEKHNGKGQFELPIPATFIISQDGTIEYAFVDADYTYRQEPSELVALL</sequence>
<keyword evidence="7" id="KW-0676">Redox-active center</keyword>
<evidence type="ECO:0000256" key="10">
    <source>
        <dbReference type="ARBA" id="ARBA00042639"/>
    </source>
</evidence>
<accession>A0ABW4B2C8</accession>
<dbReference type="InterPro" id="IPR000866">
    <property type="entry name" value="AhpC/TSA"/>
</dbReference>